<dbReference type="AlphaFoldDB" id="A8LPP2"/>
<evidence type="ECO:0000313" key="1">
    <source>
        <dbReference type="EMBL" id="ABV92365.1"/>
    </source>
</evidence>
<organism evidence="1 2">
    <name type="scientific">Dinoroseobacter shibae (strain DSM 16493 / NCIMB 14021 / DFL 12)</name>
    <dbReference type="NCBI Taxonomy" id="398580"/>
    <lineage>
        <taxon>Bacteria</taxon>
        <taxon>Pseudomonadati</taxon>
        <taxon>Pseudomonadota</taxon>
        <taxon>Alphaproteobacteria</taxon>
        <taxon>Rhodobacterales</taxon>
        <taxon>Roseobacteraceae</taxon>
        <taxon>Dinoroseobacter</taxon>
    </lineage>
</organism>
<reference evidence="2" key="1">
    <citation type="journal article" date="2010" name="ISME J.">
        <title>The complete genome sequence of the algal symbiont Dinoroseobacter shibae: a hitchhiker's guide to life in the sea.</title>
        <authorList>
            <person name="Wagner-Dobler I."/>
            <person name="Ballhausen B."/>
            <person name="Berger M."/>
            <person name="Brinkhoff T."/>
            <person name="Buchholz I."/>
            <person name="Bunk B."/>
            <person name="Cypionka H."/>
            <person name="Daniel R."/>
            <person name="Drepper T."/>
            <person name="Gerdts G."/>
            <person name="Hahnke S."/>
            <person name="Han C."/>
            <person name="Jahn D."/>
            <person name="Kalhoefer D."/>
            <person name="Kiss H."/>
            <person name="Klenk H.P."/>
            <person name="Kyrpides N."/>
            <person name="Liebl W."/>
            <person name="Liesegang H."/>
            <person name="Meincke L."/>
            <person name="Pati A."/>
            <person name="Petersen J."/>
            <person name="Piekarski T."/>
            <person name="Pommerenke C."/>
            <person name="Pradella S."/>
            <person name="Pukall R."/>
            <person name="Rabus R."/>
            <person name="Stackebrandt E."/>
            <person name="Thole S."/>
            <person name="Thompson L."/>
            <person name="Tielen P."/>
            <person name="Tomasch J."/>
            <person name="von Jan M."/>
            <person name="Wanphrut N."/>
            <person name="Wichels A."/>
            <person name="Zech H."/>
            <person name="Simon M."/>
        </authorList>
    </citation>
    <scope>NUCLEOTIDE SEQUENCE [LARGE SCALE GENOMIC DNA]</scope>
    <source>
        <strain evidence="2">DSM 16493 / NCIMB 14021 / DFL 12</strain>
    </source>
</reference>
<sequence>MLAAPRGDVYVADARTIVMSGTAVRLEGIAVPPAQSEQGAAAAEMLRRLVADKLVTCRMEGAAIGGFTTGACRADGEDLAMALVASGHARECSGSGAPPDCRAR</sequence>
<dbReference type="SUPFAM" id="SSF50199">
    <property type="entry name" value="Staphylococcal nuclease"/>
    <property type="match status" value="1"/>
</dbReference>
<keyword evidence="2" id="KW-1185">Reference proteome</keyword>
<name>A8LPP2_DINSH</name>
<dbReference type="eggNOG" id="COG1525">
    <property type="taxonomic scope" value="Bacteria"/>
</dbReference>
<dbReference type="HOGENOM" id="CLU_2245661_0_0_5"/>
<accession>A8LPP2</accession>
<proteinExistence type="predicted"/>
<dbReference type="Proteomes" id="UP000006833">
    <property type="component" value="Chromosome"/>
</dbReference>
<gene>
    <name evidence="1" type="ordered locus">Dshi_0619</name>
</gene>
<protein>
    <recommendedName>
        <fullName evidence="3">TNase-like domain-containing protein</fullName>
    </recommendedName>
</protein>
<dbReference type="InterPro" id="IPR035437">
    <property type="entry name" value="SNase_OB-fold_sf"/>
</dbReference>
<evidence type="ECO:0000313" key="2">
    <source>
        <dbReference type="Proteomes" id="UP000006833"/>
    </source>
</evidence>
<dbReference type="EMBL" id="CP000830">
    <property type="protein sequence ID" value="ABV92365.1"/>
    <property type="molecule type" value="Genomic_DNA"/>
</dbReference>
<dbReference type="STRING" id="398580.Dshi_0619"/>
<dbReference type="KEGG" id="dsh:Dshi_0619"/>
<evidence type="ECO:0008006" key="3">
    <source>
        <dbReference type="Google" id="ProtNLM"/>
    </source>
</evidence>
<dbReference type="Gene3D" id="2.40.50.90">
    <property type="match status" value="1"/>
</dbReference>